<dbReference type="EMBL" id="JBHUFD010000002">
    <property type="protein sequence ID" value="MFD1872237.1"/>
    <property type="molecule type" value="Genomic_DNA"/>
</dbReference>
<accession>A0ABW4QRN4</accession>
<comment type="caution">
    <text evidence="2">The sequence shown here is derived from an EMBL/GenBank/DDBJ whole genome shotgun (WGS) entry which is preliminary data.</text>
</comment>
<evidence type="ECO:0000256" key="1">
    <source>
        <dbReference type="SAM" id="Phobius"/>
    </source>
</evidence>
<keyword evidence="1" id="KW-1133">Transmembrane helix</keyword>
<dbReference type="Proteomes" id="UP001597197">
    <property type="component" value="Unassembled WGS sequence"/>
</dbReference>
<keyword evidence="3" id="KW-1185">Reference proteome</keyword>
<keyword evidence="1" id="KW-0812">Transmembrane</keyword>
<organism evidence="2 3">
    <name type="scientific">Hymenobacter bucti</name>
    <dbReference type="NCBI Taxonomy" id="1844114"/>
    <lineage>
        <taxon>Bacteria</taxon>
        <taxon>Pseudomonadati</taxon>
        <taxon>Bacteroidota</taxon>
        <taxon>Cytophagia</taxon>
        <taxon>Cytophagales</taxon>
        <taxon>Hymenobacteraceae</taxon>
        <taxon>Hymenobacter</taxon>
    </lineage>
</organism>
<evidence type="ECO:0000313" key="2">
    <source>
        <dbReference type="EMBL" id="MFD1872237.1"/>
    </source>
</evidence>
<name>A0ABW4QRN4_9BACT</name>
<dbReference type="RefSeq" id="WP_382312627.1">
    <property type="nucleotide sequence ID" value="NZ_JBHUFD010000002.1"/>
</dbReference>
<evidence type="ECO:0000313" key="3">
    <source>
        <dbReference type="Proteomes" id="UP001597197"/>
    </source>
</evidence>
<feature type="transmembrane region" description="Helical" evidence="1">
    <location>
        <begin position="69"/>
        <end position="89"/>
    </location>
</feature>
<keyword evidence="1" id="KW-0472">Membrane</keyword>
<protein>
    <submittedName>
        <fullName evidence="2">Uncharacterized protein</fullName>
    </submittedName>
</protein>
<feature type="transmembrane region" description="Helical" evidence="1">
    <location>
        <begin position="153"/>
        <end position="179"/>
    </location>
</feature>
<proteinExistence type="predicted"/>
<reference evidence="3" key="1">
    <citation type="journal article" date="2019" name="Int. J. Syst. Evol. Microbiol.">
        <title>The Global Catalogue of Microorganisms (GCM) 10K type strain sequencing project: providing services to taxonomists for standard genome sequencing and annotation.</title>
        <authorList>
            <consortium name="The Broad Institute Genomics Platform"/>
            <consortium name="The Broad Institute Genome Sequencing Center for Infectious Disease"/>
            <person name="Wu L."/>
            <person name="Ma J."/>
        </authorList>
    </citation>
    <scope>NUCLEOTIDE SEQUENCE [LARGE SCALE GENOMIC DNA]</scope>
    <source>
        <strain evidence="3">CGMCC 1.15795</strain>
    </source>
</reference>
<sequence>MELNDLRRHWQQPELGATALSAAQLHEMLARQRGGLIEKMRRNARWEMALAALIGGLMLLGLTKTHKAVFLLYEVFSLLLMLVLLYYYYRLLAVLRQMTEPGSSVRSHLAKLCVGLRQMLRFNYKLTLWTLPYMLLLVYGFFTGQMLAGKATYSWQTLALAGGIVLVLGAGLQVGVVYVTRWYMQRLYGQHLDRLEGQLQELDEPTELTAT</sequence>
<feature type="transmembrane region" description="Helical" evidence="1">
    <location>
        <begin position="46"/>
        <end position="63"/>
    </location>
</feature>
<gene>
    <name evidence="2" type="ORF">ACFSDX_07350</name>
</gene>
<feature type="transmembrane region" description="Helical" evidence="1">
    <location>
        <begin position="126"/>
        <end position="147"/>
    </location>
</feature>